<feature type="domain" description="Helicase C-terminal" evidence="5">
    <location>
        <begin position="53"/>
        <end position="213"/>
    </location>
</feature>
<reference evidence="6" key="1">
    <citation type="journal article" date="2021" name="bioRxiv">
        <title>Whole Genome Assembly and Annotation of Northern Wild Rice, Zizania palustris L., Supports a Whole Genome Duplication in the Zizania Genus.</title>
        <authorList>
            <person name="Haas M."/>
            <person name="Kono T."/>
            <person name="Macchietto M."/>
            <person name="Millas R."/>
            <person name="McGilp L."/>
            <person name="Shao M."/>
            <person name="Duquette J."/>
            <person name="Hirsch C.N."/>
            <person name="Kimball J."/>
        </authorList>
    </citation>
    <scope>NUCLEOTIDE SEQUENCE</scope>
    <source>
        <tissue evidence="6">Fresh leaf tissue</tissue>
    </source>
</reference>
<accession>A0A8J5VUK5</accession>
<gene>
    <name evidence="6" type="ORF">GUJ93_ZPchr0002g25957</name>
</gene>
<keyword evidence="4" id="KW-0067">ATP-binding</keyword>
<evidence type="ECO:0000256" key="2">
    <source>
        <dbReference type="ARBA" id="ARBA00022801"/>
    </source>
</evidence>
<evidence type="ECO:0000256" key="4">
    <source>
        <dbReference type="ARBA" id="ARBA00022840"/>
    </source>
</evidence>
<dbReference type="OrthoDB" id="3370at2759"/>
<dbReference type="GO" id="GO:0005524">
    <property type="term" value="F:ATP binding"/>
    <property type="evidence" value="ECO:0007669"/>
    <property type="project" value="UniProtKB-KW"/>
</dbReference>
<evidence type="ECO:0000256" key="1">
    <source>
        <dbReference type="ARBA" id="ARBA00022741"/>
    </source>
</evidence>
<keyword evidence="3" id="KW-0347">Helicase</keyword>
<dbReference type="InterPro" id="IPR050079">
    <property type="entry name" value="DEAD_box_RNA_helicase"/>
</dbReference>
<sequence length="262" mass="29045">MPKVFMPLLGAVVVAGCKTHELRHLHMKNIEAIASSIHLGDKSVPMIIDAQHPILDLYARAVLIQLAKDDDGVPQRGDVEDTGEHPMLVSFGGEDGVDTLISMAEVSLNLEPRTSESRKTLDAFKEGKIDVLIGTDRMARGIHIDGLRYVINYDMPPYVKTYIHRAGRTARAGESGSCFTFLRKHEVKTFDKMLKKADNSSCSVHSLPEDSVETLRPVFSSGNSLSYLEHTDALYLFCVKFNLILSFSVWVVKSPEETGRVS</sequence>
<dbReference type="PANTHER" id="PTHR47959">
    <property type="entry name" value="ATP-DEPENDENT RNA HELICASE RHLE-RELATED"/>
    <property type="match status" value="1"/>
</dbReference>
<dbReference type="GO" id="GO:0003724">
    <property type="term" value="F:RNA helicase activity"/>
    <property type="evidence" value="ECO:0007669"/>
    <property type="project" value="TreeGrafter"/>
</dbReference>
<dbReference type="PROSITE" id="PS51194">
    <property type="entry name" value="HELICASE_CTER"/>
    <property type="match status" value="1"/>
</dbReference>
<comment type="caution">
    <text evidence="6">The sequence shown here is derived from an EMBL/GenBank/DDBJ whole genome shotgun (WGS) entry which is preliminary data.</text>
</comment>
<dbReference type="InterPro" id="IPR001650">
    <property type="entry name" value="Helicase_C-like"/>
</dbReference>
<protein>
    <recommendedName>
        <fullName evidence="5">Helicase C-terminal domain-containing protein</fullName>
    </recommendedName>
</protein>
<dbReference type="CDD" id="cd18787">
    <property type="entry name" value="SF2_C_DEAD"/>
    <property type="match status" value="1"/>
</dbReference>
<name>A0A8J5VUK5_ZIZPA</name>
<keyword evidence="7" id="KW-1185">Reference proteome</keyword>
<dbReference type="Pfam" id="PF00271">
    <property type="entry name" value="Helicase_C"/>
    <property type="match status" value="1"/>
</dbReference>
<keyword evidence="2" id="KW-0378">Hydrolase</keyword>
<evidence type="ECO:0000313" key="6">
    <source>
        <dbReference type="EMBL" id="KAG8060543.1"/>
    </source>
</evidence>
<organism evidence="6 7">
    <name type="scientific">Zizania palustris</name>
    <name type="common">Northern wild rice</name>
    <dbReference type="NCBI Taxonomy" id="103762"/>
    <lineage>
        <taxon>Eukaryota</taxon>
        <taxon>Viridiplantae</taxon>
        <taxon>Streptophyta</taxon>
        <taxon>Embryophyta</taxon>
        <taxon>Tracheophyta</taxon>
        <taxon>Spermatophyta</taxon>
        <taxon>Magnoliopsida</taxon>
        <taxon>Liliopsida</taxon>
        <taxon>Poales</taxon>
        <taxon>Poaceae</taxon>
        <taxon>BOP clade</taxon>
        <taxon>Oryzoideae</taxon>
        <taxon>Oryzeae</taxon>
        <taxon>Zizaniinae</taxon>
        <taxon>Zizania</taxon>
    </lineage>
</organism>
<dbReference type="EMBL" id="JAAALK010000287">
    <property type="protein sequence ID" value="KAG8060543.1"/>
    <property type="molecule type" value="Genomic_DNA"/>
</dbReference>
<dbReference type="SMART" id="SM00490">
    <property type="entry name" value="HELICc"/>
    <property type="match status" value="1"/>
</dbReference>
<reference evidence="6" key="2">
    <citation type="submission" date="2021-02" db="EMBL/GenBank/DDBJ databases">
        <authorList>
            <person name="Kimball J.A."/>
            <person name="Haas M.W."/>
            <person name="Macchietto M."/>
            <person name="Kono T."/>
            <person name="Duquette J."/>
            <person name="Shao M."/>
        </authorList>
    </citation>
    <scope>NUCLEOTIDE SEQUENCE</scope>
    <source>
        <tissue evidence="6">Fresh leaf tissue</tissue>
    </source>
</reference>
<keyword evidence="1" id="KW-0547">Nucleotide-binding</keyword>
<dbReference type="GO" id="GO:0016787">
    <property type="term" value="F:hydrolase activity"/>
    <property type="evidence" value="ECO:0007669"/>
    <property type="project" value="UniProtKB-KW"/>
</dbReference>
<dbReference type="Proteomes" id="UP000729402">
    <property type="component" value="Unassembled WGS sequence"/>
</dbReference>
<dbReference type="PANTHER" id="PTHR47959:SF1">
    <property type="entry name" value="ATP-DEPENDENT RNA HELICASE DBPA"/>
    <property type="match status" value="1"/>
</dbReference>
<evidence type="ECO:0000256" key="3">
    <source>
        <dbReference type="ARBA" id="ARBA00022806"/>
    </source>
</evidence>
<evidence type="ECO:0000259" key="5">
    <source>
        <dbReference type="PROSITE" id="PS51194"/>
    </source>
</evidence>
<dbReference type="PROSITE" id="PS51257">
    <property type="entry name" value="PROKAR_LIPOPROTEIN"/>
    <property type="match status" value="1"/>
</dbReference>
<dbReference type="GO" id="GO:0005829">
    <property type="term" value="C:cytosol"/>
    <property type="evidence" value="ECO:0007669"/>
    <property type="project" value="TreeGrafter"/>
</dbReference>
<evidence type="ECO:0000313" key="7">
    <source>
        <dbReference type="Proteomes" id="UP000729402"/>
    </source>
</evidence>
<proteinExistence type="predicted"/>
<dbReference type="AlphaFoldDB" id="A0A8J5VUK5"/>